<dbReference type="EMBL" id="JBBNAE010000007">
    <property type="protein sequence ID" value="KAK9109959.1"/>
    <property type="molecule type" value="Genomic_DNA"/>
</dbReference>
<sequence length="148" mass="16724">MIGAETKLEVGDELDQSNVDTWRTEWRANSCDFLRRSGSSCGCVSRGRSTSWREETAEWTTWLAWIGADVATLMMWSALVMRLGESPSDTFGPRQQAEEARKINLIRHSEDAVSGAVESNSPRTGVHENTTLSVVRNCSRQRHQWRHA</sequence>
<evidence type="ECO:0000313" key="2">
    <source>
        <dbReference type="Proteomes" id="UP001417504"/>
    </source>
</evidence>
<accession>A0AAP0NKM7</accession>
<proteinExistence type="predicted"/>
<keyword evidence="2" id="KW-1185">Reference proteome</keyword>
<evidence type="ECO:0000313" key="1">
    <source>
        <dbReference type="EMBL" id="KAK9109959.1"/>
    </source>
</evidence>
<dbReference type="Proteomes" id="UP001417504">
    <property type="component" value="Unassembled WGS sequence"/>
</dbReference>
<dbReference type="AlphaFoldDB" id="A0AAP0NKM7"/>
<reference evidence="1 2" key="1">
    <citation type="submission" date="2024-01" db="EMBL/GenBank/DDBJ databases">
        <title>Genome assemblies of Stephania.</title>
        <authorList>
            <person name="Yang L."/>
        </authorList>
    </citation>
    <scope>NUCLEOTIDE SEQUENCE [LARGE SCALE GENOMIC DNA]</scope>
    <source>
        <strain evidence="1">QJT</strain>
        <tissue evidence="1">Leaf</tissue>
    </source>
</reference>
<gene>
    <name evidence="1" type="ORF">Sjap_018019</name>
</gene>
<comment type="caution">
    <text evidence="1">The sequence shown here is derived from an EMBL/GenBank/DDBJ whole genome shotgun (WGS) entry which is preliminary data.</text>
</comment>
<organism evidence="1 2">
    <name type="scientific">Stephania japonica</name>
    <dbReference type="NCBI Taxonomy" id="461633"/>
    <lineage>
        <taxon>Eukaryota</taxon>
        <taxon>Viridiplantae</taxon>
        <taxon>Streptophyta</taxon>
        <taxon>Embryophyta</taxon>
        <taxon>Tracheophyta</taxon>
        <taxon>Spermatophyta</taxon>
        <taxon>Magnoliopsida</taxon>
        <taxon>Ranunculales</taxon>
        <taxon>Menispermaceae</taxon>
        <taxon>Menispermoideae</taxon>
        <taxon>Cissampelideae</taxon>
        <taxon>Stephania</taxon>
    </lineage>
</organism>
<protein>
    <submittedName>
        <fullName evidence="1">Uncharacterized protein</fullName>
    </submittedName>
</protein>
<name>A0AAP0NKM7_9MAGN</name>